<keyword evidence="2" id="KW-1133">Transmembrane helix</keyword>
<feature type="domain" description="Calcineurin-like phosphoesterase" evidence="3">
    <location>
        <begin position="355"/>
        <end position="541"/>
    </location>
</feature>
<dbReference type="InterPro" id="IPR039331">
    <property type="entry name" value="PAPs-like"/>
</dbReference>
<dbReference type="InterPro" id="IPR004843">
    <property type="entry name" value="Calcineurin-like_PHP"/>
</dbReference>
<dbReference type="Pfam" id="PF00149">
    <property type="entry name" value="Metallophos"/>
    <property type="match status" value="1"/>
</dbReference>
<dbReference type="PANTHER" id="PTHR22953:SF153">
    <property type="entry name" value="PURPLE ACID PHOSPHATASE"/>
    <property type="match status" value="1"/>
</dbReference>
<dbReference type="SUPFAM" id="SSF56300">
    <property type="entry name" value="Metallo-dependent phosphatases"/>
    <property type="match status" value="1"/>
</dbReference>
<sequence length="638" mass="65668">MTSTTPRVTAPDGARRPARAPATGLVRLVASVAVAATASVAVAASVAVTAPVATAAPVAVAAPAVAPLAGAPATPPPARAAAVASPAVSTAAHVATIGWMPAVTDGATAGTTGRALDLQALRVTTTVPGTGIRYRAHVATVGWQPWRTSPDTIGTTGRSLRLEALQITLTGDAAARYGIEYRAHVAGIGWQPWRAEGAVAGTTGQGRAVEAVEVRLAPLPSVSTSAHVATIGWMPAVTDGATAGTTGRALDLQALRVTTTVHGTGIRYRAHVATVGWQPWRTSPDTIGTTGRSLRLEALQITLTGDAAARYGIEYRAHVAGIGWQPWRAEGAVAGTTGQGRAVEAVEVRLASRTRITATADTGMAAAAQGVFAGMGARRADLNLVLGDLSYEPIGREPAYCAMVRARVSGPTLVLAGNHEDVNIREGTIENFARCLPDRVGVTGAYGKDYWVDSGPVRTILISPSIALSTGTKTYRSGTAAAAWLTAAIRQARAEGRWVVVGMHLPCLTVGIHGCASHPELTDLLIRERVDLVLAGHDHNYSRSHQLGGTTGAPVVVDRDGQFVRGSGTVFAVVGNGGHEARTVGPQTALWAAVNGTNSPGGFVYGFADVDATTSQLSYRLVRTSGGTLTDGFTLTRP</sequence>
<name>A0ABP8JVY2_9MICO</name>
<evidence type="ECO:0000256" key="1">
    <source>
        <dbReference type="ARBA" id="ARBA00022729"/>
    </source>
</evidence>
<organism evidence="4 5">
    <name type="scientific">Fodinibacter luteus</name>
    <dbReference type="NCBI Taxonomy" id="552064"/>
    <lineage>
        <taxon>Bacteria</taxon>
        <taxon>Bacillati</taxon>
        <taxon>Actinomycetota</taxon>
        <taxon>Actinomycetes</taxon>
        <taxon>Micrococcales</taxon>
        <taxon>Intrasporangiaceae</taxon>
        <taxon>Fodinibacter (ex Wang et al. 2009)</taxon>
    </lineage>
</organism>
<dbReference type="PANTHER" id="PTHR22953">
    <property type="entry name" value="ACID PHOSPHATASE RELATED"/>
    <property type="match status" value="1"/>
</dbReference>
<evidence type="ECO:0000256" key="2">
    <source>
        <dbReference type="SAM" id="Phobius"/>
    </source>
</evidence>
<feature type="transmembrane region" description="Helical" evidence="2">
    <location>
        <begin position="25"/>
        <end position="48"/>
    </location>
</feature>
<dbReference type="Gene3D" id="3.60.21.10">
    <property type="match status" value="1"/>
</dbReference>
<evidence type="ECO:0000259" key="3">
    <source>
        <dbReference type="Pfam" id="PF00149"/>
    </source>
</evidence>
<evidence type="ECO:0000313" key="4">
    <source>
        <dbReference type="EMBL" id="GAA4396831.1"/>
    </source>
</evidence>
<keyword evidence="2" id="KW-0472">Membrane</keyword>
<proteinExistence type="predicted"/>
<protein>
    <recommendedName>
        <fullName evidence="3">Calcineurin-like phosphoesterase domain-containing protein</fullName>
    </recommendedName>
</protein>
<dbReference type="RefSeq" id="WP_345201139.1">
    <property type="nucleotide sequence ID" value="NZ_BAABGM010000001.1"/>
</dbReference>
<keyword evidence="1" id="KW-0732">Signal</keyword>
<dbReference type="SMART" id="SM00728">
    <property type="entry name" value="ChW"/>
    <property type="match status" value="6"/>
</dbReference>
<keyword evidence="5" id="KW-1185">Reference proteome</keyword>
<evidence type="ECO:0000313" key="5">
    <source>
        <dbReference type="Proteomes" id="UP001500945"/>
    </source>
</evidence>
<gene>
    <name evidence="4" type="ORF">GCM10023168_01150</name>
</gene>
<dbReference type="Pfam" id="PF07538">
    <property type="entry name" value="ChW"/>
    <property type="match status" value="6"/>
</dbReference>
<keyword evidence="2" id="KW-0812">Transmembrane</keyword>
<dbReference type="InterPro" id="IPR029052">
    <property type="entry name" value="Metallo-depent_PP-like"/>
</dbReference>
<dbReference type="EMBL" id="BAABGM010000001">
    <property type="protein sequence ID" value="GAA4396831.1"/>
    <property type="molecule type" value="Genomic_DNA"/>
</dbReference>
<reference evidence="5" key="1">
    <citation type="journal article" date="2019" name="Int. J. Syst. Evol. Microbiol.">
        <title>The Global Catalogue of Microorganisms (GCM) 10K type strain sequencing project: providing services to taxonomists for standard genome sequencing and annotation.</title>
        <authorList>
            <consortium name="The Broad Institute Genomics Platform"/>
            <consortium name="The Broad Institute Genome Sequencing Center for Infectious Disease"/>
            <person name="Wu L."/>
            <person name="Ma J."/>
        </authorList>
    </citation>
    <scope>NUCLEOTIDE SEQUENCE [LARGE SCALE GENOMIC DNA]</scope>
    <source>
        <strain evidence="5">JCM 17809</strain>
    </source>
</reference>
<dbReference type="Proteomes" id="UP001500945">
    <property type="component" value="Unassembled WGS sequence"/>
</dbReference>
<accession>A0ABP8JVY2</accession>
<dbReference type="InterPro" id="IPR006637">
    <property type="entry name" value="ChW"/>
</dbReference>
<comment type="caution">
    <text evidence="4">The sequence shown here is derived from an EMBL/GenBank/DDBJ whole genome shotgun (WGS) entry which is preliminary data.</text>
</comment>